<keyword evidence="6" id="KW-1185">Reference proteome</keyword>
<proteinExistence type="inferred from homology"/>
<keyword evidence="3" id="KW-0653">Protein transport</keyword>
<dbReference type="GO" id="GO:0015031">
    <property type="term" value="P:protein transport"/>
    <property type="evidence" value="ECO:0007669"/>
    <property type="project" value="UniProtKB-KW"/>
</dbReference>
<feature type="compositionally biased region" description="Acidic residues" evidence="4">
    <location>
        <begin position="26"/>
        <end position="40"/>
    </location>
</feature>
<dbReference type="InterPro" id="IPR025602">
    <property type="entry name" value="BCP1_family"/>
</dbReference>
<feature type="region of interest" description="Disordered" evidence="4">
    <location>
        <begin position="1"/>
        <end position="40"/>
    </location>
</feature>
<accession>A0A1L0B0A2</accession>
<dbReference type="PANTHER" id="PTHR13261">
    <property type="entry name" value="BRCA2 AND CDKN1A INTERACTING PROTEIN"/>
    <property type="match status" value="1"/>
</dbReference>
<dbReference type="Pfam" id="PF13862">
    <property type="entry name" value="BCCIP"/>
    <property type="match status" value="1"/>
</dbReference>
<organism evidence="5 6">
    <name type="scientific">Hanseniaspora guilliermondii</name>
    <dbReference type="NCBI Taxonomy" id="56406"/>
    <lineage>
        <taxon>Eukaryota</taxon>
        <taxon>Fungi</taxon>
        <taxon>Dikarya</taxon>
        <taxon>Ascomycota</taxon>
        <taxon>Saccharomycotina</taxon>
        <taxon>Saccharomycetes</taxon>
        <taxon>Saccharomycodales</taxon>
        <taxon>Saccharomycodaceae</taxon>
        <taxon>Hanseniaspora</taxon>
    </lineage>
</organism>
<evidence type="ECO:0000256" key="4">
    <source>
        <dbReference type="SAM" id="MobiDB-lite"/>
    </source>
</evidence>
<sequence length="296" mass="34137">MVAPELSNNRKRKNEEVSNEPIDINSTDEENQEVQEDGIEDDEQDIVNVDFDVIGVTKDPNTKMSIEQDFHSVKSLLRQILGSDASLKLNLSKLADSILEESLATNFIKCDGQMSDPYCFLSFVSYNTINKNNKDLMLVLNNLGNTNLNIFLDSLKTDASIAKKTCFVFSERFINMPHEVVPPLYSITIGEMMENMENIKKEEINFYIIMSRKYEINFDNDDTLEEKDDQDTQTKKTKHNTDFDFFHLEDQFFEKNAKIQFEGVSKKGILPVYYVLTKEGLEKSLLEVEQEISSWN</sequence>
<protein>
    <recommendedName>
        <fullName evidence="2 3">Protein BCP1</fullName>
    </recommendedName>
</protein>
<evidence type="ECO:0000256" key="2">
    <source>
        <dbReference type="ARBA" id="ARBA00014649"/>
    </source>
</evidence>
<dbReference type="GO" id="GO:0005634">
    <property type="term" value="C:nucleus"/>
    <property type="evidence" value="ECO:0007669"/>
    <property type="project" value="UniProtKB-SubCell"/>
</dbReference>
<evidence type="ECO:0000256" key="3">
    <source>
        <dbReference type="PIRNR" id="PIRNR028983"/>
    </source>
</evidence>
<dbReference type="Proteomes" id="UP000183365">
    <property type="component" value="Unassembled WGS sequence"/>
</dbReference>
<evidence type="ECO:0000256" key="1">
    <source>
        <dbReference type="ARBA" id="ARBA00006781"/>
    </source>
</evidence>
<comment type="similarity">
    <text evidence="1 3">Belongs to the BCP1 family.</text>
</comment>
<dbReference type="EMBL" id="FQNF01000032">
    <property type="protein sequence ID" value="SGZ39832.1"/>
    <property type="molecule type" value="Genomic_DNA"/>
</dbReference>
<dbReference type="PIRSF" id="PIRSF028983">
    <property type="entry name" value="BCP1"/>
    <property type="match status" value="1"/>
</dbReference>
<gene>
    <name evidence="5" type="ORF">HGUI_02032</name>
</gene>
<name>A0A1L0B0A2_9ASCO</name>
<comment type="function">
    <text evidence="3">Involved in nuclear export, actin cytoskeleton organization and vesicular transport.</text>
</comment>
<dbReference type="OrthoDB" id="27543at2759"/>
<dbReference type="VEuPathDB" id="FungiDB:HGUI_02032"/>
<keyword evidence="3" id="KW-0539">Nucleus</keyword>
<dbReference type="AlphaFoldDB" id="A0A1L0B0A2"/>
<dbReference type="PANTHER" id="PTHR13261:SF0">
    <property type="entry name" value="BRCA2 AND CDKN1A-INTERACTING PROTEIN"/>
    <property type="match status" value="1"/>
</dbReference>
<evidence type="ECO:0000313" key="5">
    <source>
        <dbReference type="EMBL" id="SGZ39832.1"/>
    </source>
</evidence>
<comment type="subcellular location">
    <subcellularLocation>
        <location evidence="3">Nucleus</location>
    </subcellularLocation>
</comment>
<keyword evidence="3" id="KW-0813">Transport</keyword>
<reference evidence="6" key="1">
    <citation type="submission" date="2016-11" db="EMBL/GenBank/DDBJ databases">
        <authorList>
            <person name="Guldener U."/>
        </authorList>
    </citation>
    <scope>NUCLEOTIDE SEQUENCE [LARGE SCALE GENOMIC DNA]</scope>
</reference>
<evidence type="ECO:0000313" key="6">
    <source>
        <dbReference type="Proteomes" id="UP000183365"/>
    </source>
</evidence>